<keyword evidence="1" id="KW-0812">Transmembrane</keyword>
<evidence type="ECO:0000256" key="1">
    <source>
        <dbReference type="SAM" id="Phobius"/>
    </source>
</evidence>
<reference evidence="3 4" key="1">
    <citation type="submission" date="2018-08" db="EMBL/GenBank/DDBJ databases">
        <title>Hydrogenophaga sp. LA-38 isolated from sludge.</title>
        <authorList>
            <person name="Im W.-T."/>
        </authorList>
    </citation>
    <scope>NUCLEOTIDE SEQUENCE [LARGE SCALE GENOMIC DNA]</scope>
    <source>
        <strain evidence="3 4">LA-38</strain>
    </source>
</reference>
<keyword evidence="1" id="KW-0472">Membrane</keyword>
<organism evidence="3 4">
    <name type="scientific">Hydrogenophaga borbori</name>
    <dbReference type="NCBI Taxonomy" id="2294117"/>
    <lineage>
        <taxon>Bacteria</taxon>
        <taxon>Pseudomonadati</taxon>
        <taxon>Pseudomonadota</taxon>
        <taxon>Betaproteobacteria</taxon>
        <taxon>Burkholderiales</taxon>
        <taxon>Comamonadaceae</taxon>
        <taxon>Hydrogenophaga</taxon>
    </lineage>
</organism>
<feature type="chain" id="PRO_5016604975" evidence="2">
    <location>
        <begin position="29"/>
        <end position="548"/>
    </location>
</feature>
<dbReference type="RefSeq" id="WP_116957277.1">
    <property type="nucleotide sequence ID" value="NZ_QVLS01000001.1"/>
</dbReference>
<protein>
    <submittedName>
        <fullName evidence="3">Uncharacterized protein</fullName>
    </submittedName>
</protein>
<feature type="transmembrane region" description="Helical" evidence="1">
    <location>
        <begin position="505"/>
        <end position="524"/>
    </location>
</feature>
<evidence type="ECO:0000313" key="3">
    <source>
        <dbReference type="EMBL" id="RFP82597.1"/>
    </source>
</evidence>
<dbReference type="EMBL" id="QVLS01000001">
    <property type="protein sequence ID" value="RFP82597.1"/>
    <property type="molecule type" value="Genomic_DNA"/>
</dbReference>
<proteinExistence type="predicted"/>
<sequence>MRITSGLPCVVVLAIALTMLMLAKLSVAADPAAHADPIPVVAGKLHNGQIHGGSTAFLSQNAVADVRLPHHVRHVFTADTQGELNISAHSDTRRLVLAVLQNGQLLKTAQPHPSRLATQQLSVTVSAGDRLEIMVGGDASQTPVPYSLWVIDAHAPALVPPLPRAVRADVKKSDGQGLNPATPFQSQPAHWFSVPTVKDSKDWYTIRASSNDFDPMLVLLDDKNQVIAWQDDVSRQDRSAVFTFQASQAPEHFVLIPADELGAKDPASLKYSLDISRRPYDPNRPFIAGIEYYLGSTLGAFILGVIASALISYYFYVRSIRTKELHWEVISDEIFVDSSSTAQSLNITVNGVEVQEASRLRVRFVAKGPHQIASNLVATPLTLQLKNALAILAMSERRSESSGWRALPVPNEASIRLDFDRLNPKDSIELDIIYSQTGDQLPEVAGAVLHGAIAEVAIHKDHDRPATVVTRIATLALNLIALLLLPLLLLDSVFRFMPGWWAQLWIYYMPWLLLIVMFYSFATAEGRSSLMKMLRYLASVSLFWRRRT</sequence>
<accession>A0A372EPN7</accession>
<evidence type="ECO:0000256" key="2">
    <source>
        <dbReference type="SAM" id="SignalP"/>
    </source>
</evidence>
<feature type="transmembrane region" description="Helical" evidence="1">
    <location>
        <begin position="292"/>
        <end position="316"/>
    </location>
</feature>
<feature type="transmembrane region" description="Helical" evidence="1">
    <location>
        <begin position="468"/>
        <end position="490"/>
    </location>
</feature>
<dbReference type="AlphaFoldDB" id="A0A372EPN7"/>
<keyword evidence="4" id="KW-1185">Reference proteome</keyword>
<keyword evidence="2" id="KW-0732">Signal</keyword>
<dbReference type="Proteomes" id="UP000261931">
    <property type="component" value="Unassembled WGS sequence"/>
</dbReference>
<gene>
    <name evidence="3" type="ORF">DY262_01870</name>
</gene>
<evidence type="ECO:0000313" key="4">
    <source>
        <dbReference type="Proteomes" id="UP000261931"/>
    </source>
</evidence>
<name>A0A372EPN7_9BURK</name>
<feature type="signal peptide" evidence="2">
    <location>
        <begin position="1"/>
        <end position="28"/>
    </location>
</feature>
<keyword evidence="1" id="KW-1133">Transmembrane helix</keyword>
<comment type="caution">
    <text evidence="3">The sequence shown here is derived from an EMBL/GenBank/DDBJ whole genome shotgun (WGS) entry which is preliminary data.</text>
</comment>